<evidence type="ECO:0000313" key="4">
    <source>
        <dbReference type="Proteomes" id="UP000192610"/>
    </source>
</evidence>
<dbReference type="PANTHER" id="PTHR30448:SF0">
    <property type="entry name" value="RNASE ADAPTER PROTEIN RAPZ"/>
    <property type="match status" value="1"/>
</dbReference>
<reference evidence="4" key="1">
    <citation type="submission" date="2016-04" db="EMBL/GenBank/DDBJ databases">
        <authorList>
            <person name="Chen L."/>
            <person name="Zhuang W."/>
            <person name="Wang G."/>
        </authorList>
    </citation>
    <scope>NUCLEOTIDE SEQUENCE [LARGE SCALE GENOMIC DNA]</scope>
    <source>
        <strain evidence="4">17621</strain>
    </source>
</reference>
<sequence length="487" mass="55974">MQSIIDGINKLYSEWSGAACERIEILPQSGSDRRYFRIHAPKGTAIATHGHNIPENETFLYFSQHFYNQQLPVPEIYALGDDKTIYLQQDFGDVSLLNRLEAEGFTDNIYDLFKKSLHQLALLQIKGHEGLDYTRCLTNQEFGKQAIMADLLYFKYYFLDALRKPYDKQKLIDDFEALSTYLTHTEYKYFMFRDFQSRNILVSSDDTVHFIDYQGGMQGAPQYDVASIIWQARANLPDDWKDRLLNDYINSFEHIVNEQVNRDLFKSQYNGYVLIRLLQVLGAYGFRGLFERKAQFLTSIPQALKNLRSFINDQSLGIAVPEFSKVLQLCVSDEIIDRFTPLIADDETPLVVKVHSFSFKKGIPGDPSGNGGGYVFDCRGILNPGRIDQFKSQTGRDKGVKDYLEQQTRMTEFLNSVFDIVDISVEDYIRRGFDSLSVSFGCTGGQHRSVYAADALARHLRNKFKVKVELKHVEQEAKNWVNGEKKA</sequence>
<dbReference type="Pfam" id="PF01636">
    <property type="entry name" value="APH"/>
    <property type="match status" value="1"/>
</dbReference>
<gene>
    <name evidence="3" type="ORF">A4H97_02635</name>
</gene>
<name>A0A1V9EYB5_9BACT</name>
<dbReference type="Pfam" id="PF22740">
    <property type="entry name" value="PapZ_C"/>
    <property type="match status" value="1"/>
</dbReference>
<dbReference type="InterPro" id="IPR011009">
    <property type="entry name" value="Kinase-like_dom_sf"/>
</dbReference>
<dbReference type="AlphaFoldDB" id="A0A1V9EYB5"/>
<dbReference type="OrthoDB" id="9784461at2"/>
<keyword evidence="4" id="KW-1185">Reference proteome</keyword>
<dbReference type="Gene3D" id="3.90.1200.10">
    <property type="match status" value="1"/>
</dbReference>
<dbReference type="InterPro" id="IPR005337">
    <property type="entry name" value="RapZ-like"/>
</dbReference>
<dbReference type="InterPro" id="IPR002575">
    <property type="entry name" value="Aminoglycoside_PTrfase"/>
</dbReference>
<evidence type="ECO:0000259" key="1">
    <source>
        <dbReference type="Pfam" id="PF01636"/>
    </source>
</evidence>
<dbReference type="RefSeq" id="WP_081199118.1">
    <property type="nucleotide sequence ID" value="NZ_FOCZ01000001.1"/>
</dbReference>
<dbReference type="InterPro" id="IPR053931">
    <property type="entry name" value="RapZ_C"/>
</dbReference>
<dbReference type="GO" id="GO:0005524">
    <property type="term" value="F:ATP binding"/>
    <property type="evidence" value="ECO:0007669"/>
    <property type="project" value="InterPro"/>
</dbReference>
<protein>
    <submittedName>
        <fullName evidence="3">Uncharacterized protein</fullName>
    </submittedName>
</protein>
<dbReference type="EMBL" id="LVXG01000012">
    <property type="protein sequence ID" value="OQP51141.1"/>
    <property type="molecule type" value="Genomic_DNA"/>
</dbReference>
<comment type="caution">
    <text evidence="3">The sequence shown here is derived from an EMBL/GenBank/DDBJ whole genome shotgun (WGS) entry which is preliminary data.</text>
</comment>
<dbReference type="PANTHER" id="PTHR30448">
    <property type="entry name" value="RNASE ADAPTER PROTEIN RAPZ"/>
    <property type="match status" value="1"/>
</dbReference>
<dbReference type="SUPFAM" id="SSF56112">
    <property type="entry name" value="Protein kinase-like (PK-like)"/>
    <property type="match status" value="1"/>
</dbReference>
<dbReference type="Gene3D" id="3.30.200.20">
    <property type="entry name" value="Phosphorylase Kinase, domain 1"/>
    <property type="match status" value="1"/>
</dbReference>
<proteinExistence type="predicted"/>
<feature type="domain" description="RapZ C-terminal" evidence="2">
    <location>
        <begin position="351"/>
        <end position="473"/>
    </location>
</feature>
<evidence type="ECO:0000313" key="3">
    <source>
        <dbReference type="EMBL" id="OQP51141.1"/>
    </source>
</evidence>
<dbReference type="Proteomes" id="UP000192610">
    <property type="component" value="Unassembled WGS sequence"/>
</dbReference>
<organism evidence="3 4">
    <name type="scientific">Niastella yeongjuensis</name>
    <dbReference type="NCBI Taxonomy" id="354355"/>
    <lineage>
        <taxon>Bacteria</taxon>
        <taxon>Pseudomonadati</taxon>
        <taxon>Bacteroidota</taxon>
        <taxon>Chitinophagia</taxon>
        <taxon>Chitinophagales</taxon>
        <taxon>Chitinophagaceae</taxon>
        <taxon>Niastella</taxon>
    </lineage>
</organism>
<accession>A0A1V9EYB5</accession>
<feature type="domain" description="Aminoglycoside phosphotransferase" evidence="1">
    <location>
        <begin position="27"/>
        <end position="249"/>
    </location>
</feature>
<evidence type="ECO:0000259" key="2">
    <source>
        <dbReference type="Pfam" id="PF22740"/>
    </source>
</evidence>
<dbReference type="STRING" id="354355.SAMN05660816_00417"/>